<sequence length="123" mass="14539">MLDKIDFFIGNDNDGYMSINVRVYEFNIMYTVEHSKKGVLTNTKTISAGPRTENILKSFNNLNVDKWLNNYEHFVLKRTKWQLKYKKKNGVEYLKKGINAYPDDFAELLDWFNELAPEANFSR</sequence>
<dbReference type="Proteomes" id="UP000198838">
    <property type="component" value="Unassembled WGS sequence"/>
</dbReference>
<organism evidence="1 2">
    <name type="scientific">Acetitomaculum ruminis DSM 5522</name>
    <dbReference type="NCBI Taxonomy" id="1120918"/>
    <lineage>
        <taxon>Bacteria</taxon>
        <taxon>Bacillati</taxon>
        <taxon>Bacillota</taxon>
        <taxon>Clostridia</taxon>
        <taxon>Lachnospirales</taxon>
        <taxon>Lachnospiraceae</taxon>
        <taxon>Acetitomaculum</taxon>
    </lineage>
</organism>
<dbReference type="EMBL" id="FOJY01000001">
    <property type="protein sequence ID" value="SFA71052.1"/>
    <property type="molecule type" value="Genomic_DNA"/>
</dbReference>
<dbReference type="STRING" id="1120918.SAMN05216249_101149"/>
<proteinExistence type="predicted"/>
<keyword evidence="2" id="KW-1185">Reference proteome</keyword>
<evidence type="ECO:0000313" key="1">
    <source>
        <dbReference type="EMBL" id="SFA71052.1"/>
    </source>
</evidence>
<accession>A0A1I0V463</accession>
<reference evidence="1 2" key="1">
    <citation type="submission" date="2016-10" db="EMBL/GenBank/DDBJ databases">
        <authorList>
            <person name="de Groot N.N."/>
        </authorList>
    </citation>
    <scope>NUCLEOTIDE SEQUENCE [LARGE SCALE GENOMIC DNA]</scope>
    <source>
        <strain evidence="1 2">DSM 5522</strain>
    </source>
</reference>
<evidence type="ECO:0000313" key="2">
    <source>
        <dbReference type="Proteomes" id="UP000198838"/>
    </source>
</evidence>
<gene>
    <name evidence="1" type="ORF">SAMN05216249_101149</name>
</gene>
<name>A0A1I0V463_9FIRM</name>
<protein>
    <submittedName>
        <fullName evidence="1">Uncharacterized protein</fullName>
    </submittedName>
</protein>
<dbReference type="AlphaFoldDB" id="A0A1I0V463"/>
<dbReference type="RefSeq" id="WP_092869863.1">
    <property type="nucleotide sequence ID" value="NZ_FOJY01000001.1"/>
</dbReference>